<protein>
    <submittedName>
        <fullName evidence="1">Uncharacterized protein</fullName>
    </submittedName>
</protein>
<accession>A0ACC2TMW1</accession>
<reference evidence="1" key="1">
    <citation type="submission" date="2022-04" db="EMBL/GenBank/DDBJ databases">
        <title>Genome of the entomopathogenic fungus Entomophthora muscae.</title>
        <authorList>
            <person name="Elya C."/>
            <person name="Lovett B.R."/>
            <person name="Lee E."/>
            <person name="Macias A.M."/>
            <person name="Hajek A.E."/>
            <person name="De Bivort B.L."/>
            <person name="Kasson M.T."/>
            <person name="De Fine Licht H.H."/>
            <person name="Stajich J.E."/>
        </authorList>
    </citation>
    <scope>NUCLEOTIDE SEQUENCE</scope>
    <source>
        <strain evidence="1">Berkeley</strain>
    </source>
</reference>
<dbReference type="EMBL" id="QTSX02002366">
    <property type="protein sequence ID" value="KAJ9075816.1"/>
    <property type="molecule type" value="Genomic_DNA"/>
</dbReference>
<name>A0ACC2TMW1_9FUNG</name>
<evidence type="ECO:0000313" key="2">
    <source>
        <dbReference type="Proteomes" id="UP001165960"/>
    </source>
</evidence>
<keyword evidence="2" id="KW-1185">Reference proteome</keyword>
<organism evidence="1 2">
    <name type="scientific">Entomophthora muscae</name>
    <dbReference type="NCBI Taxonomy" id="34485"/>
    <lineage>
        <taxon>Eukaryota</taxon>
        <taxon>Fungi</taxon>
        <taxon>Fungi incertae sedis</taxon>
        <taxon>Zoopagomycota</taxon>
        <taxon>Entomophthoromycotina</taxon>
        <taxon>Entomophthoromycetes</taxon>
        <taxon>Entomophthorales</taxon>
        <taxon>Entomophthoraceae</taxon>
        <taxon>Entomophthora</taxon>
    </lineage>
</organism>
<dbReference type="Proteomes" id="UP001165960">
    <property type="component" value="Unassembled WGS sequence"/>
</dbReference>
<proteinExistence type="predicted"/>
<sequence>MDDHMRESCIKPGYEVGFRQNRMLDTYAPTEAHWFSLLVLSSYYDIPGRAPRWGSHSGSDYHGTWLPQTVRRALLRYTRPEGRVLSNFLGRGTDAIESLLLRRK</sequence>
<comment type="caution">
    <text evidence="1">The sequence shown here is derived from an EMBL/GenBank/DDBJ whole genome shotgun (WGS) entry which is preliminary data.</text>
</comment>
<evidence type="ECO:0000313" key="1">
    <source>
        <dbReference type="EMBL" id="KAJ9075816.1"/>
    </source>
</evidence>
<gene>
    <name evidence="1" type="ORF">DSO57_1032052</name>
</gene>